<dbReference type="GO" id="GO:0030479">
    <property type="term" value="C:actin cortical patch"/>
    <property type="evidence" value="ECO:0007669"/>
    <property type="project" value="UniProtKB-SubCell"/>
</dbReference>
<keyword evidence="12" id="KW-0106">Calcium</keyword>
<feature type="compositionally biased region" description="Pro residues" evidence="17">
    <location>
        <begin position="1430"/>
        <end position="1439"/>
    </location>
</feature>
<dbReference type="GO" id="GO:0071555">
    <property type="term" value="P:cell wall organization"/>
    <property type="evidence" value="ECO:0007669"/>
    <property type="project" value="EnsemblFungi"/>
</dbReference>
<evidence type="ECO:0000256" key="9">
    <source>
        <dbReference type="ARBA" id="ARBA00022583"/>
    </source>
</evidence>
<protein>
    <recommendedName>
        <fullName evidence="5">Actin cytoskeleton-regulatory complex protein PAN1</fullName>
    </recommendedName>
    <alternativeName>
        <fullName evidence="6">Actin cytoskeleton-regulatory complex protein pan1</fullName>
    </alternativeName>
</protein>
<dbReference type="HOGENOM" id="CLU_006042_0_0_1"/>
<dbReference type="PANTHER" id="PTHR11216:SF173">
    <property type="entry name" value="ACTIN CYTOSKELETON-REGULATORY COMPLEX PROTEIN PAN1"/>
    <property type="match status" value="1"/>
</dbReference>
<feature type="compositionally biased region" description="Acidic residues" evidence="17">
    <location>
        <begin position="1222"/>
        <end position="1232"/>
    </location>
</feature>
<feature type="compositionally biased region" description="Low complexity" evidence="17">
    <location>
        <begin position="1381"/>
        <end position="1396"/>
    </location>
</feature>
<keyword evidence="10" id="KW-0677">Repeat</keyword>
<dbReference type="GeneID" id="11501425"/>
<dbReference type="SUPFAM" id="SSF47473">
    <property type="entry name" value="EF-hand"/>
    <property type="match status" value="2"/>
</dbReference>
<dbReference type="GO" id="GO:2000601">
    <property type="term" value="P:positive regulation of Arp2/3 complex-mediated actin nucleation"/>
    <property type="evidence" value="ECO:0007669"/>
    <property type="project" value="EnsemblFungi"/>
</dbReference>
<feature type="compositionally biased region" description="Basic and acidic residues" evidence="17">
    <location>
        <begin position="914"/>
        <end position="935"/>
    </location>
</feature>
<keyword evidence="21" id="KW-1185">Reference proteome</keyword>
<dbReference type="GO" id="GO:0071933">
    <property type="term" value="F:Arp2/3 complex binding"/>
    <property type="evidence" value="ECO:0007669"/>
    <property type="project" value="EnsemblFungi"/>
</dbReference>
<dbReference type="FunCoup" id="G8ZZY8">
    <property type="interactions" value="80"/>
</dbReference>
<evidence type="ECO:0000256" key="2">
    <source>
        <dbReference type="ARBA" id="ARBA00004134"/>
    </source>
</evidence>
<dbReference type="FunFam" id="1.10.238.10:FF:000349">
    <property type="entry name" value="Actin cytoskeleton-regulatory complex protein PAN1"/>
    <property type="match status" value="1"/>
</dbReference>
<dbReference type="InterPro" id="IPR013182">
    <property type="entry name" value="DUF1720"/>
</dbReference>
<accession>G8ZZY8</accession>
<feature type="compositionally biased region" description="Low complexity" evidence="17">
    <location>
        <begin position="619"/>
        <end position="632"/>
    </location>
</feature>
<gene>
    <name evidence="20" type="primary">TDEL0H03230</name>
    <name evidence="20" type="ORF">TDEL_0H03230</name>
</gene>
<feature type="compositionally biased region" description="Pro residues" evidence="17">
    <location>
        <begin position="1412"/>
        <end position="1421"/>
    </location>
</feature>
<dbReference type="GO" id="GO:0000147">
    <property type="term" value="P:actin cortical patch assembly"/>
    <property type="evidence" value="ECO:0007669"/>
    <property type="project" value="EnsemblFungi"/>
</dbReference>
<dbReference type="GO" id="GO:0005634">
    <property type="term" value="C:nucleus"/>
    <property type="evidence" value="ECO:0007669"/>
    <property type="project" value="EnsemblFungi"/>
</dbReference>
<keyword evidence="7" id="KW-1003">Cell membrane</keyword>
<dbReference type="GO" id="GO:0003779">
    <property type="term" value="F:actin binding"/>
    <property type="evidence" value="ECO:0007669"/>
    <property type="project" value="UniProtKB-KW"/>
</dbReference>
<keyword evidence="9" id="KW-0254">Endocytosis</keyword>
<evidence type="ECO:0000256" key="16">
    <source>
        <dbReference type="ARBA" id="ARBA00023212"/>
    </source>
</evidence>
<dbReference type="GO" id="GO:0007121">
    <property type="term" value="P:bipolar cellular bud site selection"/>
    <property type="evidence" value="ECO:0007669"/>
    <property type="project" value="EnsemblFungi"/>
</dbReference>
<dbReference type="SMART" id="SM00054">
    <property type="entry name" value="EFh"/>
    <property type="match status" value="3"/>
</dbReference>
<reference evidence="20 21" key="1">
    <citation type="journal article" date="2011" name="Proc. Natl. Acad. Sci. U.S.A.">
        <title>Evolutionary erosion of yeast sex chromosomes by mating-type switching accidents.</title>
        <authorList>
            <person name="Gordon J.L."/>
            <person name="Armisen D."/>
            <person name="Proux-Wera E."/>
            <person name="Oheigeartaigh S.S."/>
            <person name="Byrne K.P."/>
            <person name="Wolfe K.H."/>
        </authorList>
    </citation>
    <scope>NUCLEOTIDE SEQUENCE [LARGE SCALE GENOMIC DNA]</scope>
    <source>
        <strain evidence="21">ATCC 10662 / CBS 1146 / NBRC 0425 / NCYC 2629 / NRRL Y-866</strain>
    </source>
</reference>
<dbReference type="RefSeq" id="XP_003683393.1">
    <property type="nucleotide sequence ID" value="XM_003683345.1"/>
</dbReference>
<dbReference type="PROSITE" id="PS50031">
    <property type="entry name" value="EH"/>
    <property type="match status" value="2"/>
</dbReference>
<keyword evidence="14" id="KW-0472">Membrane</keyword>
<dbReference type="InterPro" id="IPR011992">
    <property type="entry name" value="EF-hand-dom_pair"/>
</dbReference>
<feature type="compositionally biased region" description="Low complexity" evidence="17">
    <location>
        <begin position="180"/>
        <end position="203"/>
    </location>
</feature>
<dbReference type="GO" id="GO:0006897">
    <property type="term" value="P:endocytosis"/>
    <property type="evidence" value="ECO:0007669"/>
    <property type="project" value="UniProtKB-KW"/>
</dbReference>
<feature type="region of interest" description="Disordered" evidence="17">
    <location>
        <begin position="612"/>
        <end position="642"/>
    </location>
</feature>
<dbReference type="Pfam" id="PF08226">
    <property type="entry name" value="DUF1720"/>
    <property type="match status" value="1"/>
</dbReference>
<feature type="compositionally biased region" description="Polar residues" evidence="17">
    <location>
        <begin position="1234"/>
        <end position="1268"/>
    </location>
</feature>
<feature type="compositionally biased region" description="Acidic residues" evidence="17">
    <location>
        <begin position="1317"/>
        <end position="1328"/>
    </location>
</feature>
<evidence type="ECO:0000259" key="19">
    <source>
        <dbReference type="PROSITE" id="PS50222"/>
    </source>
</evidence>
<dbReference type="PROSITE" id="PS50222">
    <property type="entry name" value="EF_HAND_2"/>
    <property type="match status" value="1"/>
</dbReference>
<feature type="compositionally biased region" description="Polar residues" evidence="17">
    <location>
        <begin position="1126"/>
        <end position="1156"/>
    </location>
</feature>
<feature type="compositionally biased region" description="Polar residues" evidence="17">
    <location>
        <begin position="1464"/>
        <end position="1475"/>
    </location>
</feature>
<dbReference type="GO" id="GO:0061709">
    <property type="term" value="P:reticulophagy"/>
    <property type="evidence" value="ECO:0007669"/>
    <property type="project" value="EnsemblFungi"/>
</dbReference>
<dbReference type="STRING" id="1076872.G8ZZY8"/>
<dbReference type="GO" id="GO:0016197">
    <property type="term" value="P:endosomal transport"/>
    <property type="evidence" value="ECO:0007669"/>
    <property type="project" value="TreeGrafter"/>
</dbReference>
<dbReference type="GO" id="GO:0005886">
    <property type="term" value="C:plasma membrane"/>
    <property type="evidence" value="ECO:0007669"/>
    <property type="project" value="UniProtKB-SubCell"/>
</dbReference>
<feature type="domain" description="EH" evidence="18">
    <location>
        <begin position="742"/>
        <end position="831"/>
    </location>
</feature>
<keyword evidence="8" id="KW-0963">Cytoplasm</keyword>
<evidence type="ECO:0000256" key="11">
    <source>
        <dbReference type="ARBA" id="ARBA00022753"/>
    </source>
</evidence>
<evidence type="ECO:0000256" key="4">
    <source>
        <dbReference type="ARBA" id="ARBA00009351"/>
    </source>
</evidence>
<feature type="compositionally biased region" description="Low complexity" evidence="17">
    <location>
        <begin position="887"/>
        <end position="896"/>
    </location>
</feature>
<evidence type="ECO:0000259" key="18">
    <source>
        <dbReference type="PROSITE" id="PS50031"/>
    </source>
</evidence>
<dbReference type="OrthoDB" id="2015333at2759"/>
<keyword evidence="15" id="KW-0009">Actin-binding</keyword>
<keyword evidence="11" id="KW-0967">Endosome</keyword>
<feature type="region of interest" description="Disordered" evidence="17">
    <location>
        <begin position="879"/>
        <end position="935"/>
    </location>
</feature>
<evidence type="ECO:0000256" key="12">
    <source>
        <dbReference type="ARBA" id="ARBA00022837"/>
    </source>
</evidence>
<evidence type="ECO:0000313" key="20">
    <source>
        <dbReference type="EMBL" id="CCE94182.1"/>
    </source>
</evidence>
<feature type="compositionally biased region" description="Polar residues" evidence="17">
    <location>
        <begin position="41"/>
        <end position="103"/>
    </location>
</feature>
<keyword evidence="13" id="KW-0175">Coiled coil</keyword>
<dbReference type="SMART" id="SM00027">
    <property type="entry name" value="EH"/>
    <property type="match status" value="2"/>
</dbReference>
<sequence length="1509" mass="162413">MYNPYGVPGNQKPQATGYYQQMQQNQQPQQPQQPQQLQQPLSYNQVGGQNTGFSNVQSGMNSYLNPQMSSQQFTGYNPNNSQFNQANIGQTTGNYYGQQNNGLLNVPGIDSSGKPGSSQSPFATSNNFQSPPAQQSQGTGYHNVPFQQPQIQQPQPQQTQQNQQPQQVQQTGMRPQLLAQQRTGPQPQLLQQQQTGFGQSQPLLPQQTGFYMQSSQQQAPLEPLRPTATGFVNSFANNGINNDVNIPARRLSFITANDQAKFEKLFRSRVAKGSNTISGNDCRAILMKSGLQPSQLAKIWALCDSSKAGELLFPEFALAMHLVNDVLQGDSIPYELDTKTKNEVSSFIDAINLSIASQSYTDLSQARTPFDQLVNQGTTGLQAQNTGFMPQTSFGMPLQTQITGRPVNNAQDNFAVPLQSQITGGAVSNAQNNFGVPLQSQITGGAVSNAQNSFGVPLQSQITGGGLPATPNSFGMPLQSQVTGGGLKSQNTGYMPQTSFGLPVQPQVGPQLNQQLTGNRLQSQNTGFMPQTSFLQNQVTGNGMLQQQTTGGFAPSLPNQNTGAFNSFAPQNTVGANIAPNSQTSMNGGIQQPQFTGGPIGTQPSGNTFQQQITGGPLGTLPPLQQQQQQQPVGPSAANLTTQSTGSLIPQQATGPPIGAQQFGGSQNQPYRGFATAVPSQSTGNLSALQSQQTGYLPPSGFNPTMPLTAQKTGFGNNEIYAQSNFGSNFNAESEDSITPEEKSLFYKIFETYDTEKKGLLESTSAVEIFRKSGLNRSDLEHIWNLCDVNNSGSLNKQEFALGMHLVYRRLNGYQLPNRLPLSLIPSSTKIIDNVKNQLKNTRSNEGKQKTAKIDALSYKNNDDEAALPSFRNRRKVFSTANEKPVSSVGASSSTSDANKKKEKLASLRKAIKEKRDRLNAERNREQSTSEQDELRRIETLKAEIRDLPQFSNVENDAVPAELRERFDGIISKLPHLFSQITDADNEITNARIQLFKMKTPSSIVGTGPNGEITEDDRKKAKSKALLKARMDALTGKQVEVADSLDQEERRYNTEISKIRDESTKNQHIIDDIRRSISEISASLKSNLNGGVINGNPADFGTWEFGVGLEPDVRRFINALNSAKLSTARPNNASSAVKPQQNAGNVSQPQSSSYNSREPVENVGPGSYSSDQTGSNSQKAKPAEEDEDEEERHLRDQLEKLKLKKKADKERRLAELRRQIEEAENDSEDEQEINQNAGTKAPLSSSVQGSTPSLDRNSQPNAQSTSTPAVVANSVPPVTSTPTGGRNPFFRQEISSTSSFDAKAAENQRRLQRGLGEDDESDGWSDDEPQQKPVSSPTADEADAKKAAQVNTPVAPPASLQPSVTSSSQAPAVPLAPPLPAVSQTVPPAVESSEPVPVAPPLPQVTGSNTAPPVPTAPPLPQVTGSNIAPPVPTAPPLPQVGSGSVFSMPPPPSLPGAKVQALTPAQTPQLAETQNDSDDVLSIPDSVASEEDVNESAPTGIPPPPPLP</sequence>
<comment type="subcellular location">
    <subcellularLocation>
        <location evidence="3">Cell membrane</location>
        <topology evidence="3">Peripheral membrane protein</topology>
        <orientation evidence="3">Cytoplasmic side</orientation>
    </subcellularLocation>
    <subcellularLocation>
        <location evidence="2">Cytoplasm</location>
        <location evidence="2">Cytoskeleton</location>
        <location evidence="2">Actin patch</location>
    </subcellularLocation>
    <subcellularLocation>
        <location evidence="1">Endosome membrane</location>
        <topology evidence="1">Peripheral membrane protein</topology>
        <orientation evidence="1">Cytoplasmic side</orientation>
    </subcellularLocation>
</comment>
<feature type="domain" description="EF-hand" evidence="19">
    <location>
        <begin position="775"/>
        <end position="810"/>
    </location>
</feature>
<dbReference type="PROSITE" id="PS00018">
    <property type="entry name" value="EF_HAND_1"/>
    <property type="match status" value="1"/>
</dbReference>
<feature type="region of interest" description="Disordered" evidence="17">
    <location>
        <begin position="1126"/>
        <end position="1509"/>
    </location>
</feature>
<dbReference type="eggNOG" id="KOG0998">
    <property type="taxonomic scope" value="Eukaryota"/>
</dbReference>
<feature type="compositionally biased region" description="Low complexity" evidence="17">
    <location>
        <begin position="20"/>
        <end position="40"/>
    </location>
</feature>
<evidence type="ECO:0000256" key="17">
    <source>
        <dbReference type="SAM" id="MobiDB-lite"/>
    </source>
</evidence>
<evidence type="ECO:0000256" key="1">
    <source>
        <dbReference type="ARBA" id="ARBA00004125"/>
    </source>
</evidence>
<dbReference type="InterPro" id="IPR018247">
    <property type="entry name" value="EF_Hand_1_Ca_BS"/>
</dbReference>
<evidence type="ECO:0000256" key="7">
    <source>
        <dbReference type="ARBA" id="ARBA00022475"/>
    </source>
</evidence>
<evidence type="ECO:0000256" key="10">
    <source>
        <dbReference type="ARBA" id="ARBA00022737"/>
    </source>
</evidence>
<dbReference type="InterPro" id="IPR002048">
    <property type="entry name" value="EF_hand_dom"/>
</dbReference>
<dbReference type="Gene3D" id="1.10.238.10">
    <property type="entry name" value="EF-hand"/>
    <property type="match status" value="2"/>
</dbReference>
<evidence type="ECO:0000256" key="14">
    <source>
        <dbReference type="ARBA" id="ARBA00023136"/>
    </source>
</evidence>
<evidence type="ECO:0000256" key="13">
    <source>
        <dbReference type="ARBA" id="ARBA00023054"/>
    </source>
</evidence>
<dbReference type="KEGG" id="tdl:TDEL_0H03230"/>
<dbReference type="GO" id="GO:0007120">
    <property type="term" value="P:axial cellular bud site selection"/>
    <property type="evidence" value="ECO:0007669"/>
    <property type="project" value="EnsemblFungi"/>
</dbReference>
<organism evidence="20 21">
    <name type="scientific">Torulaspora delbrueckii</name>
    <name type="common">Yeast</name>
    <name type="synonym">Candida colliculosa</name>
    <dbReference type="NCBI Taxonomy" id="4950"/>
    <lineage>
        <taxon>Eukaryota</taxon>
        <taxon>Fungi</taxon>
        <taxon>Dikarya</taxon>
        <taxon>Ascomycota</taxon>
        <taxon>Saccharomycotina</taxon>
        <taxon>Saccharomycetes</taxon>
        <taxon>Saccharomycetales</taxon>
        <taxon>Saccharomycetaceae</taxon>
        <taxon>Torulaspora</taxon>
    </lineage>
</organism>
<evidence type="ECO:0000256" key="15">
    <source>
        <dbReference type="ARBA" id="ARBA00023203"/>
    </source>
</evidence>
<dbReference type="Proteomes" id="UP000005627">
    <property type="component" value="Chromosome 8"/>
</dbReference>
<dbReference type="GO" id="GO:1990964">
    <property type="term" value="C:actin cytoskeleton-regulatory complex"/>
    <property type="evidence" value="ECO:0007669"/>
    <property type="project" value="EnsemblFungi"/>
</dbReference>
<dbReference type="InterPro" id="IPR000261">
    <property type="entry name" value="EH_dom"/>
</dbReference>
<feature type="compositionally biased region" description="Polar residues" evidence="17">
    <location>
        <begin position="114"/>
        <end position="140"/>
    </location>
</feature>
<feature type="compositionally biased region" description="Basic and acidic residues" evidence="17">
    <location>
        <begin position="1191"/>
        <end position="1221"/>
    </location>
</feature>
<dbReference type="PANTHER" id="PTHR11216">
    <property type="entry name" value="EH DOMAIN"/>
    <property type="match status" value="1"/>
</dbReference>
<proteinExistence type="inferred from homology"/>
<feature type="domain" description="EH" evidence="18">
    <location>
        <begin position="258"/>
        <end position="336"/>
    </location>
</feature>
<name>G8ZZY8_TORDE</name>
<comment type="similarity">
    <text evidence="4">Belongs to the PAN1 family.</text>
</comment>
<dbReference type="EMBL" id="HE616749">
    <property type="protein sequence ID" value="CCE94182.1"/>
    <property type="molecule type" value="Genomic_DNA"/>
</dbReference>
<dbReference type="InParanoid" id="G8ZZY8"/>
<feature type="region of interest" description="Disordered" evidence="17">
    <location>
        <begin position="1"/>
        <end position="204"/>
    </location>
</feature>
<dbReference type="GO" id="GO:0005509">
    <property type="term" value="F:calcium ion binding"/>
    <property type="evidence" value="ECO:0007669"/>
    <property type="project" value="InterPro"/>
</dbReference>
<evidence type="ECO:0000313" key="21">
    <source>
        <dbReference type="Proteomes" id="UP000005627"/>
    </source>
</evidence>
<dbReference type="GO" id="GO:0010008">
    <property type="term" value="C:endosome membrane"/>
    <property type="evidence" value="ECO:0007669"/>
    <property type="project" value="UniProtKB-SubCell"/>
</dbReference>
<keyword evidence="16" id="KW-0206">Cytoskeleton</keyword>
<evidence type="ECO:0000256" key="5">
    <source>
        <dbReference type="ARBA" id="ARBA00015110"/>
    </source>
</evidence>
<feature type="compositionally biased region" description="Low complexity" evidence="17">
    <location>
        <begin position="145"/>
        <end position="170"/>
    </location>
</feature>
<evidence type="ECO:0000256" key="3">
    <source>
        <dbReference type="ARBA" id="ARBA00004413"/>
    </source>
</evidence>
<dbReference type="CDD" id="cd00052">
    <property type="entry name" value="EH"/>
    <property type="match status" value="2"/>
</dbReference>
<evidence type="ECO:0000256" key="8">
    <source>
        <dbReference type="ARBA" id="ARBA00022490"/>
    </source>
</evidence>
<feature type="compositionally biased region" description="Polar residues" evidence="17">
    <location>
        <begin position="1167"/>
        <end position="1179"/>
    </location>
</feature>
<dbReference type="Pfam" id="PF12763">
    <property type="entry name" value="EH"/>
    <property type="match status" value="2"/>
</dbReference>
<evidence type="ECO:0000256" key="6">
    <source>
        <dbReference type="ARBA" id="ARBA00020728"/>
    </source>
</evidence>